<dbReference type="InterPro" id="IPR036875">
    <property type="entry name" value="Znf_CCHC_sf"/>
</dbReference>
<proteinExistence type="predicted"/>
<feature type="domain" description="CCHC-type" evidence="4">
    <location>
        <begin position="62"/>
        <end position="75"/>
    </location>
</feature>
<evidence type="ECO:0000313" key="5">
    <source>
        <dbReference type="EMBL" id="GBG76863.1"/>
    </source>
</evidence>
<evidence type="ECO:0000313" key="6">
    <source>
        <dbReference type="Proteomes" id="UP000265515"/>
    </source>
</evidence>
<keyword evidence="1" id="KW-0479">Metal-binding</keyword>
<keyword evidence="2" id="KW-0175">Coiled coil</keyword>
<evidence type="ECO:0000256" key="1">
    <source>
        <dbReference type="PROSITE-ProRule" id="PRU00047"/>
    </source>
</evidence>
<dbReference type="InterPro" id="IPR001878">
    <property type="entry name" value="Znf_CCHC"/>
</dbReference>
<feature type="region of interest" description="Disordered" evidence="3">
    <location>
        <begin position="256"/>
        <end position="323"/>
    </location>
</feature>
<dbReference type="AlphaFoldDB" id="A0A388L3T2"/>
<sequence>MGDRGYRTYGGEARGDQYARGRDHKRDESRDRQRGRSRDDYHEGSDRGHGGSEYVRRGPPVCFECGEAGYYKNQCWKRSEVVPAKGGASSSGVQLPEPHVVETVKKRLEDFNKSMANFQEYIAIENTKREAKECRNREKAERLQREEAERQAKEEARMAKEKRMAKKFAKKKKEEEEELEFSKAMWLHMAVCVGGLKEKMQYEMKKNMEAFQAIIKGKQQATSPSPSPSISPQSYASDWAASEVEKINQKAKELTINEKRKWSPDKTIGNSPPMELPPKRTPRKTIVKPVKLTAILQAATTKKTAAKKNKQAEENHGSPKRYH</sequence>
<keyword evidence="6" id="KW-1185">Reference proteome</keyword>
<organism evidence="5 6">
    <name type="scientific">Chara braunii</name>
    <name type="common">Braun's stonewort</name>
    <dbReference type="NCBI Taxonomy" id="69332"/>
    <lineage>
        <taxon>Eukaryota</taxon>
        <taxon>Viridiplantae</taxon>
        <taxon>Streptophyta</taxon>
        <taxon>Charophyceae</taxon>
        <taxon>Charales</taxon>
        <taxon>Characeae</taxon>
        <taxon>Chara</taxon>
    </lineage>
</organism>
<dbReference type="EMBL" id="BFEA01000255">
    <property type="protein sequence ID" value="GBG76863.1"/>
    <property type="molecule type" value="Genomic_DNA"/>
</dbReference>
<feature type="compositionally biased region" description="Basic and acidic residues" evidence="3">
    <location>
        <begin position="13"/>
        <end position="56"/>
    </location>
</feature>
<protein>
    <recommendedName>
        <fullName evidence="4">CCHC-type domain-containing protein</fullName>
    </recommendedName>
</protein>
<feature type="coiled-coil region" evidence="2">
    <location>
        <begin position="124"/>
        <end position="185"/>
    </location>
</feature>
<name>A0A388L3T2_CHABU</name>
<feature type="region of interest" description="Disordered" evidence="3">
    <location>
        <begin position="1"/>
        <end position="58"/>
    </location>
</feature>
<dbReference type="OrthoDB" id="1914176at2759"/>
<reference evidence="5 6" key="1">
    <citation type="journal article" date="2018" name="Cell">
        <title>The Chara Genome: Secondary Complexity and Implications for Plant Terrestrialization.</title>
        <authorList>
            <person name="Nishiyama T."/>
            <person name="Sakayama H."/>
            <person name="Vries J.D."/>
            <person name="Buschmann H."/>
            <person name="Saint-Marcoux D."/>
            <person name="Ullrich K.K."/>
            <person name="Haas F.B."/>
            <person name="Vanderstraeten L."/>
            <person name="Becker D."/>
            <person name="Lang D."/>
            <person name="Vosolsobe S."/>
            <person name="Rombauts S."/>
            <person name="Wilhelmsson P.K.I."/>
            <person name="Janitza P."/>
            <person name="Kern R."/>
            <person name="Heyl A."/>
            <person name="Rumpler F."/>
            <person name="Villalobos L.I.A.C."/>
            <person name="Clay J.M."/>
            <person name="Skokan R."/>
            <person name="Toyoda A."/>
            <person name="Suzuki Y."/>
            <person name="Kagoshima H."/>
            <person name="Schijlen E."/>
            <person name="Tajeshwar N."/>
            <person name="Catarino B."/>
            <person name="Hetherington A.J."/>
            <person name="Saltykova A."/>
            <person name="Bonnot C."/>
            <person name="Breuninger H."/>
            <person name="Symeonidi A."/>
            <person name="Radhakrishnan G.V."/>
            <person name="Van Nieuwerburgh F."/>
            <person name="Deforce D."/>
            <person name="Chang C."/>
            <person name="Karol K.G."/>
            <person name="Hedrich R."/>
            <person name="Ulvskov P."/>
            <person name="Glockner G."/>
            <person name="Delwiche C.F."/>
            <person name="Petrasek J."/>
            <person name="Van de Peer Y."/>
            <person name="Friml J."/>
            <person name="Beilby M."/>
            <person name="Dolan L."/>
            <person name="Kohara Y."/>
            <person name="Sugano S."/>
            <person name="Fujiyama A."/>
            <person name="Delaux P.-M."/>
            <person name="Quint M."/>
            <person name="TheiBen G."/>
            <person name="Hagemann M."/>
            <person name="Harholt J."/>
            <person name="Dunand C."/>
            <person name="Zachgo S."/>
            <person name="Langdale J."/>
            <person name="Maumus F."/>
            <person name="Straeten D.V.D."/>
            <person name="Gould S.B."/>
            <person name="Rensing S.A."/>
        </authorList>
    </citation>
    <scope>NUCLEOTIDE SEQUENCE [LARGE SCALE GENOMIC DNA]</scope>
    <source>
        <strain evidence="5 6">S276</strain>
    </source>
</reference>
<dbReference type="PROSITE" id="PS50158">
    <property type="entry name" value="ZF_CCHC"/>
    <property type="match status" value="1"/>
</dbReference>
<keyword evidence="1" id="KW-0863">Zinc-finger</keyword>
<accession>A0A388L3T2</accession>
<dbReference type="SUPFAM" id="SSF57756">
    <property type="entry name" value="Retrovirus zinc finger-like domains"/>
    <property type="match status" value="1"/>
</dbReference>
<feature type="compositionally biased region" description="Low complexity" evidence="3">
    <location>
        <begin position="291"/>
        <end position="303"/>
    </location>
</feature>
<comment type="caution">
    <text evidence="5">The sequence shown here is derived from an EMBL/GenBank/DDBJ whole genome shotgun (WGS) entry which is preliminary data.</text>
</comment>
<feature type="region of interest" description="Disordered" evidence="3">
    <location>
        <begin position="217"/>
        <end position="237"/>
    </location>
</feature>
<evidence type="ECO:0000256" key="2">
    <source>
        <dbReference type="SAM" id="Coils"/>
    </source>
</evidence>
<dbReference type="Gramene" id="GBG76863">
    <property type="protein sequence ID" value="GBG76863"/>
    <property type="gene ID" value="CBR_g23078"/>
</dbReference>
<evidence type="ECO:0000259" key="4">
    <source>
        <dbReference type="PROSITE" id="PS50158"/>
    </source>
</evidence>
<evidence type="ECO:0000256" key="3">
    <source>
        <dbReference type="SAM" id="MobiDB-lite"/>
    </source>
</evidence>
<feature type="compositionally biased region" description="Low complexity" evidence="3">
    <location>
        <begin position="228"/>
        <end position="237"/>
    </location>
</feature>
<dbReference type="GO" id="GO:0003676">
    <property type="term" value="F:nucleic acid binding"/>
    <property type="evidence" value="ECO:0007669"/>
    <property type="project" value="InterPro"/>
</dbReference>
<gene>
    <name evidence="5" type="ORF">CBR_g23078</name>
</gene>
<dbReference type="GO" id="GO:0008270">
    <property type="term" value="F:zinc ion binding"/>
    <property type="evidence" value="ECO:0007669"/>
    <property type="project" value="UniProtKB-KW"/>
</dbReference>
<keyword evidence="1" id="KW-0862">Zinc</keyword>
<dbReference type="Proteomes" id="UP000265515">
    <property type="component" value="Unassembled WGS sequence"/>
</dbReference>